<sequence length="309" mass="34165">MGELSNHLGDIMTLKNSLLISFAAITLFAAAAEAYIVPGGSRPGPAPIPDVGPGFPGDFGPGGDFGPAPGYPGDDFGNGGGYGRQERKVIYLNRRVNNETLHLRQLAGIGENYRGYVVESVEAEFRSSGYNTEVILLTDGRREESVYSPQGSVLLRPQYRAVLGEDIRTLQLEIRGNAQLESVTVNLREQDSYNPPGRPERTIDVPLYVNRRLYGNDRLDLGMYLDMNRYRGYRIQAIEIDANAVYNVALMDLLINGFNQGQTIQVDRYGRRQTVYPQNAVIGQSASSIVLYTRGDLDVRGVTLKLSRR</sequence>
<dbReference type="KEGG" id="bba:Bd3701"/>
<name>Q6MH57_BDEBA</name>
<keyword evidence="2" id="KW-1185">Reference proteome</keyword>
<protein>
    <submittedName>
        <fullName evidence="1">Uncharacterized protein</fullName>
    </submittedName>
</protein>
<dbReference type="EMBL" id="BX842656">
    <property type="protein sequence ID" value="CAE81070.1"/>
    <property type="molecule type" value="Genomic_DNA"/>
</dbReference>
<dbReference type="HOGENOM" id="CLU_938978_0_0_7"/>
<evidence type="ECO:0000313" key="1">
    <source>
        <dbReference type="EMBL" id="CAE81070.1"/>
    </source>
</evidence>
<proteinExistence type="predicted"/>
<dbReference type="eggNOG" id="ENOG5032J4F">
    <property type="taxonomic scope" value="Bacteria"/>
</dbReference>
<organism evidence="1 2">
    <name type="scientific">Bdellovibrio bacteriovorus (strain ATCC 15356 / DSM 50701 / NCIMB 9529 / HD100)</name>
    <dbReference type="NCBI Taxonomy" id="264462"/>
    <lineage>
        <taxon>Bacteria</taxon>
        <taxon>Pseudomonadati</taxon>
        <taxon>Bdellovibrionota</taxon>
        <taxon>Bdellovibrionia</taxon>
        <taxon>Bdellovibrionales</taxon>
        <taxon>Pseudobdellovibrionaceae</taxon>
        <taxon>Bdellovibrio</taxon>
    </lineage>
</organism>
<dbReference type="STRING" id="264462.Bd3701"/>
<reference evidence="1 2" key="1">
    <citation type="journal article" date="2004" name="Science">
        <title>A predator unmasked: life cycle of Bdellovibrio bacteriovorus from a genomic perspective.</title>
        <authorList>
            <person name="Rendulic S."/>
            <person name="Jagtap P."/>
            <person name="Rosinus A."/>
            <person name="Eppinger M."/>
            <person name="Baar C."/>
            <person name="Lanz C."/>
            <person name="Keller H."/>
            <person name="Lambert C."/>
            <person name="Evans K.J."/>
            <person name="Goesmann A."/>
            <person name="Meyer F."/>
            <person name="Sockett R.E."/>
            <person name="Schuster S.C."/>
        </authorList>
    </citation>
    <scope>NUCLEOTIDE SEQUENCE [LARGE SCALE GENOMIC DNA]</scope>
    <source>
        <strain evidence="2">ATCC 15356 / DSM 50701 / NCIMB 9529 / HD100</strain>
    </source>
</reference>
<gene>
    <name evidence="1" type="ordered locus">Bd3701</name>
</gene>
<dbReference type="Proteomes" id="UP000008080">
    <property type="component" value="Chromosome"/>
</dbReference>
<dbReference type="AlphaFoldDB" id="Q6MH57"/>
<accession>Q6MH57</accession>
<evidence type="ECO:0000313" key="2">
    <source>
        <dbReference type="Proteomes" id="UP000008080"/>
    </source>
</evidence>